<evidence type="ECO:0000256" key="7">
    <source>
        <dbReference type="ARBA" id="ARBA00022630"/>
    </source>
</evidence>
<feature type="domain" description="FAD-binding FR-type" evidence="19">
    <location>
        <begin position="762"/>
        <end position="993"/>
    </location>
</feature>
<dbReference type="InterPro" id="IPR001709">
    <property type="entry name" value="Flavoprot_Pyr_Nucl_cyt_Rdtase"/>
</dbReference>
<evidence type="ECO:0000256" key="5">
    <source>
        <dbReference type="ARBA" id="ARBA00022448"/>
    </source>
</evidence>
<evidence type="ECO:0000256" key="16">
    <source>
        <dbReference type="ARBA" id="ARBA00052219"/>
    </source>
</evidence>
<dbReference type="InterPro" id="IPR001433">
    <property type="entry name" value="OxRdtase_FAD/NAD-bd"/>
</dbReference>
<evidence type="ECO:0000256" key="10">
    <source>
        <dbReference type="ARBA" id="ARBA00022827"/>
    </source>
</evidence>
<dbReference type="InterPro" id="IPR002869">
    <property type="entry name" value="Pyrv_flavodox_OxRed_cen"/>
</dbReference>
<evidence type="ECO:0000256" key="2">
    <source>
        <dbReference type="ARBA" id="ARBA00001974"/>
    </source>
</evidence>
<dbReference type="InterPro" id="IPR023173">
    <property type="entry name" value="NADPH_Cyt_P450_Rdtase_alpha"/>
</dbReference>
<evidence type="ECO:0000313" key="20">
    <source>
        <dbReference type="EMBL" id="KAH7367368.1"/>
    </source>
</evidence>
<keyword evidence="10" id="KW-0274">FAD</keyword>
<dbReference type="PRINTS" id="PR00371">
    <property type="entry name" value="FPNCR"/>
</dbReference>
<dbReference type="GO" id="GO:0010181">
    <property type="term" value="F:FMN binding"/>
    <property type="evidence" value="ECO:0007669"/>
    <property type="project" value="TreeGrafter"/>
</dbReference>
<dbReference type="Gene3D" id="3.40.50.80">
    <property type="entry name" value="Nucleotide-binding domain of ferredoxin-NADP reductase (FNR) module"/>
    <property type="match status" value="1"/>
</dbReference>
<evidence type="ECO:0000256" key="18">
    <source>
        <dbReference type="SAM" id="MobiDB-lite"/>
    </source>
</evidence>
<dbReference type="PANTHER" id="PTHR19384:SF109">
    <property type="entry name" value="SULFITE REDUCTASE [NADPH] FLAVOPROTEIN COMPONENT"/>
    <property type="match status" value="1"/>
</dbReference>
<dbReference type="FunFam" id="3.40.50.970:FF:000052">
    <property type="entry name" value="Sulfite reductase [NADPH] flavoprotein component"/>
    <property type="match status" value="1"/>
</dbReference>
<comment type="caution">
    <text evidence="20">The sequence shown here is derived from an EMBL/GenBank/DDBJ whole genome shotgun (WGS) entry which is preliminary data.</text>
</comment>
<reference evidence="20" key="1">
    <citation type="journal article" date="2021" name="Nat. Commun.">
        <title>Genetic determinants of endophytism in the Arabidopsis root mycobiome.</title>
        <authorList>
            <person name="Mesny F."/>
            <person name="Miyauchi S."/>
            <person name="Thiergart T."/>
            <person name="Pickel B."/>
            <person name="Atanasova L."/>
            <person name="Karlsson M."/>
            <person name="Huettel B."/>
            <person name="Barry K.W."/>
            <person name="Haridas S."/>
            <person name="Chen C."/>
            <person name="Bauer D."/>
            <person name="Andreopoulos W."/>
            <person name="Pangilinan J."/>
            <person name="LaButti K."/>
            <person name="Riley R."/>
            <person name="Lipzen A."/>
            <person name="Clum A."/>
            <person name="Drula E."/>
            <person name="Henrissat B."/>
            <person name="Kohler A."/>
            <person name="Grigoriev I.V."/>
            <person name="Martin F.M."/>
            <person name="Hacquard S."/>
        </authorList>
    </citation>
    <scope>NUCLEOTIDE SEQUENCE</scope>
    <source>
        <strain evidence="20">MPI-CAGE-AT-0016</strain>
    </source>
</reference>
<dbReference type="GO" id="GO:0046872">
    <property type="term" value="F:metal ion binding"/>
    <property type="evidence" value="ECO:0007669"/>
    <property type="project" value="UniProtKB-KW"/>
</dbReference>
<dbReference type="PROSITE" id="PS51384">
    <property type="entry name" value="FAD_FR"/>
    <property type="match status" value="1"/>
</dbReference>
<evidence type="ECO:0000256" key="9">
    <source>
        <dbReference type="ARBA" id="ARBA00022723"/>
    </source>
</evidence>
<dbReference type="Pfam" id="PF01558">
    <property type="entry name" value="POR"/>
    <property type="match status" value="1"/>
</dbReference>
<evidence type="ECO:0000256" key="14">
    <source>
        <dbReference type="ARBA" id="ARBA00023004"/>
    </source>
</evidence>
<gene>
    <name evidence="20" type="ORF">B0T11DRAFT_222246</name>
</gene>
<dbReference type="GO" id="GO:0005829">
    <property type="term" value="C:cytosol"/>
    <property type="evidence" value="ECO:0007669"/>
    <property type="project" value="TreeGrafter"/>
</dbReference>
<evidence type="ECO:0000259" key="19">
    <source>
        <dbReference type="PROSITE" id="PS51384"/>
    </source>
</evidence>
<dbReference type="InterPro" id="IPR039261">
    <property type="entry name" value="FNR_nucleotide-bd"/>
</dbReference>
<dbReference type="GO" id="GO:0016903">
    <property type="term" value="F:oxidoreductase activity, acting on the aldehyde or oxo group of donors"/>
    <property type="evidence" value="ECO:0007669"/>
    <property type="project" value="InterPro"/>
</dbReference>
<evidence type="ECO:0000256" key="12">
    <source>
        <dbReference type="ARBA" id="ARBA00022982"/>
    </source>
</evidence>
<dbReference type="SUPFAM" id="SSF52343">
    <property type="entry name" value="Ferredoxin reductase-like, C-terminal NADP-linked domain"/>
    <property type="match status" value="1"/>
</dbReference>
<dbReference type="OrthoDB" id="1856718at2759"/>
<dbReference type="Gene3D" id="3.40.50.920">
    <property type="match status" value="1"/>
</dbReference>
<evidence type="ECO:0000256" key="1">
    <source>
        <dbReference type="ARBA" id="ARBA00001917"/>
    </source>
</evidence>
<evidence type="ECO:0000256" key="17">
    <source>
        <dbReference type="ARBA" id="ARBA00059320"/>
    </source>
</evidence>
<dbReference type="SUPFAM" id="SSF52922">
    <property type="entry name" value="TK C-terminal domain-like"/>
    <property type="match status" value="1"/>
</dbReference>
<organism evidence="20 21">
    <name type="scientific">Plectosphaerella cucumerina</name>
    <dbReference type="NCBI Taxonomy" id="40658"/>
    <lineage>
        <taxon>Eukaryota</taxon>
        <taxon>Fungi</taxon>
        <taxon>Dikarya</taxon>
        <taxon>Ascomycota</taxon>
        <taxon>Pezizomycotina</taxon>
        <taxon>Sordariomycetes</taxon>
        <taxon>Hypocreomycetidae</taxon>
        <taxon>Glomerellales</taxon>
        <taxon>Plectosphaerellaceae</taxon>
        <taxon>Plectosphaerella</taxon>
    </lineage>
</organism>
<sequence>MSPSEETSGRPVAPADKASSSLPFGQQVALSSISGPTYVTAQLLVQQVAYLLSDKIFSYSAPTFDLDLAVRAWAEAKERNIRGEQTDVVQLQTRTGAGALALGYMFSPDFDMAKRHVPQTLLAPSLSLNNLRSSLDQLSLLYGVASPFVAHVAALDYDARDGLLSEYDTALRTAEELGLGLVASASAAETQHMALFATLMAAVLPTIHIYDGVRLARETSRVVDALSKAGVADLFNKLTTGSPAAEERHAISSKVVNLLSLVNRELGDGSDNEANHTALLATLMTALTPSLGVDEGVRLAKETIKASDALSRRGVAETYKKISTEVATLNKRLDDPGKVVELLKLFNNELGTAYDLFEYHGHADAETVLVVFGSVEAQLAKQVAARLAADGHRVGAVNVRVYRPFVEEAFLKTLPASARRIAVLGQVRDEVAVADPSAQSALYTDVLTSVSFSSKKWTHDEPEVSDVKYAASAPLTPQAVADIFARAADPAAEPKPFPSLVQAQQYTFWDVDESASVASPTVIGHLLSRESTSNVYVSESYDNLVQGGVVRTDIRSSKKSIEAPYAVEEADVVAVGDEKLLKDVDILRSVKEGGKLVLRAPKWKEEGDLEKRVPLFVRKAIADKRVELFILDPAQSAVFEENPVAAKSLFEFAFLRVARSDISAEQAARVVLGAASPSLEQIKEALETTLKQVSVSAEAAEVPADYAWPELRTTVKANSFAPFEKTETEEESRLSDWQAAAKGLAFKEAYGTETTLRPDLSVRTHTITVKENRRLTPETYDRNIFHIEFDLGDSGVTYKIGEALGIHAENDEEEVRAFIEWYGLDADEVVQVPSREDPEVLDTRTVFQALKQNVDVLGKPAKRFYEALSAFATDEDQRKKLATLAAPEGTVELKKRTDVDTLTYVDVLQEFSSARPSFHDLVRIVAPLKRREYSIASAQAVTPNAVALMIVVVDWVDPRGRKRWGHASRYLSQLAVGSRVTVSVKPSVMKLPASPKAPLIMAGLGTGLAPFRAFVQYRAMQKAQGEDIGAILLYLGSRHQREEYLYGEEWEAYVAAGVITHIGAAFSRDQPEKIYIQDRMRESQKAIAKAYVEEEGSFYLCGPTWPVPDVTDAIKGAIEYEAKRTGKKVNAKRQIEENKEAGRFVLEVY</sequence>
<dbReference type="GO" id="GO:0051539">
    <property type="term" value="F:4 iron, 4 sulfur cluster binding"/>
    <property type="evidence" value="ECO:0007669"/>
    <property type="project" value="UniProtKB-KW"/>
</dbReference>
<proteinExistence type="predicted"/>
<keyword evidence="12" id="KW-0249">Electron transport</keyword>
<dbReference type="FunFam" id="3.40.50.920:FF:000007">
    <property type="entry name" value="Pyruvate:ferredoxin (Flavodoxin) oxidoreductase"/>
    <property type="match status" value="1"/>
</dbReference>
<dbReference type="Pfam" id="PF00667">
    <property type="entry name" value="FAD_binding_1"/>
    <property type="match status" value="1"/>
</dbReference>
<keyword evidence="15" id="KW-0411">Iron-sulfur</keyword>
<dbReference type="GO" id="GO:0004783">
    <property type="term" value="F:sulfite reductase (NADPH) activity"/>
    <property type="evidence" value="ECO:0007669"/>
    <property type="project" value="UniProtKB-EC"/>
</dbReference>
<name>A0A8K0TKR7_9PEZI</name>
<accession>A0A8K0TKR7</accession>
<keyword evidence="6" id="KW-0004">4Fe-4S</keyword>
<dbReference type="CDD" id="cd06207">
    <property type="entry name" value="CyPoR_like"/>
    <property type="match status" value="1"/>
</dbReference>
<dbReference type="FunFam" id="3.40.50.80:FF:000011">
    <property type="entry name" value="Sulfite reductase flavoprotein component"/>
    <property type="match status" value="1"/>
</dbReference>
<dbReference type="InterPro" id="IPR033412">
    <property type="entry name" value="PFOR_II"/>
</dbReference>
<keyword evidence="11" id="KW-0521">NADP</keyword>
<dbReference type="InterPro" id="IPR017938">
    <property type="entry name" value="Riboflavin_synthase-like_b-brl"/>
</dbReference>
<dbReference type="InterPro" id="IPR019752">
    <property type="entry name" value="Pyrv/ketoisovalerate_OxRed_cat"/>
</dbReference>
<evidence type="ECO:0000256" key="11">
    <source>
        <dbReference type="ARBA" id="ARBA00022857"/>
    </source>
</evidence>
<comment type="function">
    <text evidence="17">This enzyme catalyzes the 6-electron reduction of sulfite to sulfide. This is one of several activities required for the biosynthesis of L-cysteine from sulfate.</text>
</comment>
<dbReference type="Gene3D" id="3.40.50.970">
    <property type="match status" value="1"/>
</dbReference>
<evidence type="ECO:0000256" key="15">
    <source>
        <dbReference type="ARBA" id="ARBA00023014"/>
    </source>
</evidence>
<evidence type="ECO:0000313" key="21">
    <source>
        <dbReference type="Proteomes" id="UP000813385"/>
    </source>
</evidence>
<dbReference type="InterPro" id="IPR003097">
    <property type="entry name" value="CysJ-like_FAD-binding"/>
</dbReference>
<keyword evidence="7" id="KW-0285">Flavoprotein</keyword>
<evidence type="ECO:0000256" key="6">
    <source>
        <dbReference type="ARBA" id="ARBA00022485"/>
    </source>
</evidence>
<dbReference type="SUPFAM" id="SSF63380">
    <property type="entry name" value="Riboflavin synthase domain-like"/>
    <property type="match status" value="1"/>
</dbReference>
<keyword evidence="14" id="KW-0408">Iron</keyword>
<dbReference type="Gene3D" id="1.20.990.10">
    <property type="entry name" value="NADPH-cytochrome p450 Reductase, Chain A, domain 3"/>
    <property type="match status" value="1"/>
</dbReference>
<dbReference type="PANTHER" id="PTHR19384">
    <property type="entry name" value="NITRIC OXIDE SYNTHASE-RELATED"/>
    <property type="match status" value="1"/>
</dbReference>
<evidence type="ECO:0000256" key="4">
    <source>
        <dbReference type="ARBA" id="ARBA00012604"/>
    </source>
</evidence>
<dbReference type="Pfam" id="PF00175">
    <property type="entry name" value="NAD_binding_1"/>
    <property type="match status" value="1"/>
</dbReference>
<dbReference type="EMBL" id="JAGPXD010000002">
    <property type="protein sequence ID" value="KAH7367368.1"/>
    <property type="molecule type" value="Genomic_DNA"/>
</dbReference>
<dbReference type="InterPro" id="IPR017927">
    <property type="entry name" value="FAD-bd_FR_type"/>
</dbReference>
<dbReference type="Proteomes" id="UP000813385">
    <property type="component" value="Unassembled WGS sequence"/>
</dbReference>
<dbReference type="AlphaFoldDB" id="A0A8K0TKR7"/>
<dbReference type="InterPro" id="IPR009014">
    <property type="entry name" value="Transketo_C/PFOR_II"/>
</dbReference>
<dbReference type="Gene3D" id="3.40.920.10">
    <property type="entry name" value="Pyruvate-ferredoxin oxidoreductase, PFOR, domain III"/>
    <property type="match status" value="1"/>
</dbReference>
<keyword evidence="8" id="KW-0288">FMN</keyword>
<keyword evidence="21" id="KW-1185">Reference proteome</keyword>
<comment type="catalytic activity">
    <reaction evidence="16">
        <text>hydrogen sulfide + 3 NADP(+) + 3 H2O = sulfite + 3 NADPH + 4 H(+)</text>
        <dbReference type="Rhea" id="RHEA:13801"/>
        <dbReference type="ChEBI" id="CHEBI:15377"/>
        <dbReference type="ChEBI" id="CHEBI:15378"/>
        <dbReference type="ChEBI" id="CHEBI:17359"/>
        <dbReference type="ChEBI" id="CHEBI:29919"/>
        <dbReference type="ChEBI" id="CHEBI:57783"/>
        <dbReference type="ChEBI" id="CHEBI:58349"/>
        <dbReference type="EC" id="1.8.1.2"/>
    </reaction>
</comment>
<feature type="region of interest" description="Disordered" evidence="18">
    <location>
        <begin position="1"/>
        <end position="20"/>
    </location>
</feature>
<keyword evidence="5" id="KW-0813">Transport</keyword>
<comment type="cofactor">
    <cofactor evidence="1">
        <name>FMN</name>
        <dbReference type="ChEBI" id="CHEBI:58210"/>
    </cofactor>
</comment>
<keyword evidence="13" id="KW-0560">Oxidoreductase</keyword>
<keyword evidence="9" id="KW-0479">Metal-binding</keyword>
<dbReference type="EC" id="1.8.1.2" evidence="4"/>
<dbReference type="Gene3D" id="2.40.30.10">
    <property type="entry name" value="Translation factors"/>
    <property type="match status" value="1"/>
</dbReference>
<comment type="cofactor">
    <cofactor evidence="2">
        <name>FAD</name>
        <dbReference type="ChEBI" id="CHEBI:57692"/>
    </cofactor>
</comment>
<dbReference type="Pfam" id="PF17147">
    <property type="entry name" value="PFOR_II"/>
    <property type="match status" value="1"/>
</dbReference>
<evidence type="ECO:0000256" key="8">
    <source>
        <dbReference type="ARBA" id="ARBA00022643"/>
    </source>
</evidence>
<protein>
    <recommendedName>
        <fullName evidence="4">assimilatory sulfite reductase (NADPH)</fullName>
        <ecNumber evidence="4">1.8.1.2</ecNumber>
    </recommendedName>
</protein>
<evidence type="ECO:0000256" key="3">
    <source>
        <dbReference type="ARBA" id="ARBA00004774"/>
    </source>
</evidence>
<dbReference type="SUPFAM" id="SSF53323">
    <property type="entry name" value="Pyruvate-ferredoxin oxidoreductase, PFOR, domain III"/>
    <property type="match status" value="1"/>
</dbReference>
<comment type="pathway">
    <text evidence="3">Sulfur metabolism; hydrogen sulfide biosynthesis; hydrogen sulfide from sulfite (NADPH route): step 1/1.</text>
</comment>
<dbReference type="GO" id="GO:0050660">
    <property type="term" value="F:flavin adenine dinucleotide binding"/>
    <property type="evidence" value="ECO:0007669"/>
    <property type="project" value="TreeGrafter"/>
</dbReference>
<dbReference type="FunFam" id="1.20.990.10:FF:000010">
    <property type="entry name" value="Sulfite reductase [NADPH] flavoprotein component"/>
    <property type="match status" value="1"/>
</dbReference>
<evidence type="ECO:0000256" key="13">
    <source>
        <dbReference type="ARBA" id="ARBA00023002"/>
    </source>
</evidence>